<dbReference type="PANTHER" id="PTHR36111:SF2">
    <property type="entry name" value="INNER MEMBRANE PROTEIN"/>
    <property type="match status" value="1"/>
</dbReference>
<organism evidence="2 3">
    <name type="scientific">Scopulibacillus daqui</name>
    <dbReference type="NCBI Taxonomy" id="1469162"/>
    <lineage>
        <taxon>Bacteria</taxon>
        <taxon>Bacillati</taxon>
        <taxon>Bacillota</taxon>
        <taxon>Bacilli</taxon>
        <taxon>Bacillales</taxon>
        <taxon>Sporolactobacillaceae</taxon>
        <taxon>Scopulibacillus</taxon>
    </lineage>
</organism>
<dbReference type="Pfam" id="PF04474">
    <property type="entry name" value="DUF554"/>
    <property type="match status" value="1"/>
</dbReference>
<evidence type="ECO:0000313" key="2">
    <source>
        <dbReference type="EMBL" id="MBM7645522.1"/>
    </source>
</evidence>
<reference evidence="2 3" key="1">
    <citation type="submission" date="2021-01" db="EMBL/GenBank/DDBJ databases">
        <title>Genomic Encyclopedia of Type Strains, Phase IV (KMG-IV): sequencing the most valuable type-strain genomes for metagenomic binning, comparative biology and taxonomic classification.</title>
        <authorList>
            <person name="Goeker M."/>
        </authorList>
    </citation>
    <scope>NUCLEOTIDE SEQUENCE [LARGE SCALE GENOMIC DNA]</scope>
    <source>
        <strain evidence="2 3">DSM 28236</strain>
    </source>
</reference>
<feature type="transmembrane region" description="Helical" evidence="1">
    <location>
        <begin position="142"/>
        <end position="175"/>
    </location>
</feature>
<dbReference type="Proteomes" id="UP000808914">
    <property type="component" value="Unassembled WGS sequence"/>
</dbReference>
<dbReference type="InterPro" id="IPR007563">
    <property type="entry name" value="DUF554"/>
</dbReference>
<keyword evidence="1" id="KW-0812">Transmembrane</keyword>
<dbReference type="EMBL" id="JAFBER010000009">
    <property type="protein sequence ID" value="MBM7645522.1"/>
    <property type="molecule type" value="Genomic_DNA"/>
</dbReference>
<sequence length="237" mass="25457">MMVLLGTIVNTLAIILGSILGHLLKRIPEKIKQTVTQGMALIIILLGIQMGLKTQNSMYVIGSIVLGGLIGEWLDLERLLNRFGYFLEQKVGTSKDGNIAKAFVTSTLVFVVGAMSIVGALNSGLRGDHSLLFTKAVLDGFLALIFATTLGIGVIFSSISVFIYEGLIAVFATYIAKAIPDPLMGRFIDEITATGGILIIAIGLNLLNITKVKTANFLPSIIICALIVISVYYWHLS</sequence>
<name>A0ABS2PZR4_9BACL</name>
<comment type="caution">
    <text evidence="2">The sequence shown here is derived from an EMBL/GenBank/DDBJ whole genome shotgun (WGS) entry which is preliminary data.</text>
</comment>
<feature type="transmembrane region" description="Helical" evidence="1">
    <location>
        <begin position="215"/>
        <end position="234"/>
    </location>
</feature>
<keyword evidence="3" id="KW-1185">Reference proteome</keyword>
<proteinExistence type="predicted"/>
<dbReference type="PANTHER" id="PTHR36111">
    <property type="entry name" value="INNER MEMBRANE PROTEIN-RELATED"/>
    <property type="match status" value="1"/>
</dbReference>
<accession>A0ABS2PZR4</accession>
<keyword evidence="1" id="KW-1133">Transmembrane helix</keyword>
<evidence type="ECO:0000313" key="3">
    <source>
        <dbReference type="Proteomes" id="UP000808914"/>
    </source>
</evidence>
<feature type="transmembrane region" description="Helical" evidence="1">
    <location>
        <begin position="58"/>
        <end position="76"/>
    </location>
</feature>
<evidence type="ECO:0000256" key="1">
    <source>
        <dbReference type="SAM" id="Phobius"/>
    </source>
</evidence>
<keyword evidence="1" id="KW-0472">Membrane</keyword>
<protein>
    <submittedName>
        <fullName evidence="2">Membrane protein YqgA involved in biofilm formation</fullName>
    </submittedName>
</protein>
<gene>
    <name evidence="2" type="ORF">JOD45_001733</name>
</gene>
<feature type="transmembrane region" description="Helical" evidence="1">
    <location>
        <begin position="6"/>
        <end position="23"/>
    </location>
</feature>
<feature type="transmembrane region" description="Helical" evidence="1">
    <location>
        <begin position="97"/>
        <end position="122"/>
    </location>
</feature>
<feature type="transmembrane region" description="Helical" evidence="1">
    <location>
        <begin position="187"/>
        <end position="209"/>
    </location>
</feature>
<feature type="transmembrane region" description="Helical" evidence="1">
    <location>
        <begin position="35"/>
        <end position="52"/>
    </location>
</feature>